<evidence type="ECO:0008006" key="4">
    <source>
        <dbReference type="Google" id="ProtNLM"/>
    </source>
</evidence>
<organism evidence="2 3">
    <name type="scientific">Diploscapter pachys</name>
    <dbReference type="NCBI Taxonomy" id="2018661"/>
    <lineage>
        <taxon>Eukaryota</taxon>
        <taxon>Metazoa</taxon>
        <taxon>Ecdysozoa</taxon>
        <taxon>Nematoda</taxon>
        <taxon>Chromadorea</taxon>
        <taxon>Rhabditida</taxon>
        <taxon>Rhabditina</taxon>
        <taxon>Rhabditomorpha</taxon>
        <taxon>Rhabditoidea</taxon>
        <taxon>Rhabditidae</taxon>
        <taxon>Diploscapter</taxon>
    </lineage>
</organism>
<dbReference type="AlphaFoldDB" id="A0A2A2M0N3"/>
<accession>A0A2A2M0N3</accession>
<evidence type="ECO:0000313" key="2">
    <source>
        <dbReference type="EMBL" id="PAV92052.1"/>
    </source>
</evidence>
<dbReference type="EMBL" id="LIAE01006274">
    <property type="protein sequence ID" value="PAV92052.1"/>
    <property type="molecule type" value="Genomic_DNA"/>
</dbReference>
<evidence type="ECO:0000256" key="1">
    <source>
        <dbReference type="ARBA" id="ARBA00004123"/>
    </source>
</evidence>
<sequence length="109" mass="12767">MAAPSTRRFTTIELHKQEHSNAAIAQLLKTLRQVVSRHIKRFKEVGSTFDRPHSDPKTFNVARTKRFIKMRIKQNSKKSIRKMAQTLDISHTAARSIVRKDLKFKSYKF</sequence>
<dbReference type="PANTHER" id="PTHR46068">
    <property type="entry name" value="PROTEIN CBG27172"/>
    <property type="match status" value="1"/>
</dbReference>
<dbReference type="InterPro" id="IPR009057">
    <property type="entry name" value="Homeodomain-like_sf"/>
</dbReference>
<comment type="subcellular location">
    <subcellularLocation>
        <location evidence="1">Nucleus</location>
    </subcellularLocation>
</comment>
<gene>
    <name evidence="2" type="ORF">WR25_22710</name>
</gene>
<comment type="caution">
    <text evidence="2">The sequence shown here is derived from an EMBL/GenBank/DDBJ whole genome shotgun (WGS) entry which is preliminary data.</text>
</comment>
<protein>
    <recommendedName>
        <fullName evidence="4">Transposase Tc1-like domain-containing protein</fullName>
    </recommendedName>
</protein>
<dbReference type="PANTHER" id="PTHR46068:SF1">
    <property type="entry name" value="TRANSPOSASE IS30-LIKE HTH DOMAIN-CONTAINING PROTEIN"/>
    <property type="match status" value="1"/>
</dbReference>
<dbReference type="GO" id="GO:0005634">
    <property type="term" value="C:nucleus"/>
    <property type="evidence" value="ECO:0007669"/>
    <property type="project" value="UniProtKB-SubCell"/>
</dbReference>
<dbReference type="SUPFAM" id="SSF46689">
    <property type="entry name" value="Homeodomain-like"/>
    <property type="match status" value="1"/>
</dbReference>
<name>A0A2A2M0N3_9BILA</name>
<reference evidence="2 3" key="1">
    <citation type="journal article" date="2017" name="Curr. Biol.">
        <title>Genome architecture and evolution of a unichromosomal asexual nematode.</title>
        <authorList>
            <person name="Fradin H."/>
            <person name="Zegar C."/>
            <person name="Gutwein M."/>
            <person name="Lucas J."/>
            <person name="Kovtun M."/>
            <person name="Corcoran D."/>
            <person name="Baugh L.R."/>
            <person name="Kiontke K."/>
            <person name="Gunsalus K."/>
            <person name="Fitch D.H."/>
            <person name="Piano F."/>
        </authorList>
    </citation>
    <scope>NUCLEOTIDE SEQUENCE [LARGE SCALE GENOMIC DNA]</scope>
    <source>
        <strain evidence="2">PF1309</strain>
    </source>
</reference>
<dbReference type="Proteomes" id="UP000218231">
    <property type="component" value="Unassembled WGS sequence"/>
</dbReference>
<dbReference type="InterPro" id="IPR036388">
    <property type="entry name" value="WH-like_DNA-bd_sf"/>
</dbReference>
<proteinExistence type="predicted"/>
<dbReference type="STRING" id="2018661.A0A2A2M0N3"/>
<keyword evidence="3" id="KW-1185">Reference proteome</keyword>
<dbReference type="Gene3D" id="1.10.10.10">
    <property type="entry name" value="Winged helix-like DNA-binding domain superfamily/Winged helix DNA-binding domain"/>
    <property type="match status" value="1"/>
</dbReference>
<evidence type="ECO:0000313" key="3">
    <source>
        <dbReference type="Proteomes" id="UP000218231"/>
    </source>
</evidence>